<sequence>MNVVFAASARPQGAIVGSPSNLSTAFSRFMRSMVIDYDAWRDGTPYDIAALSDVTEDERVQLTDELCAKRTLDWRDVEALRALATPKALARIGAAAEKQIDGAGIEAFFDDVAKGWTPEIEARFVEKLEHVQSMTGALDRLYEIAEAHPTPAVMEQLLRNARIHSDPTVRYSMGAFLLELTGHADTRYTFDANIRPHLLDLNSADYATYKAAVAWLLEKVANPQRNSGS</sequence>
<dbReference type="EMBL" id="CP013244">
    <property type="protein sequence ID" value="ANP46872.1"/>
    <property type="molecule type" value="Genomic_DNA"/>
</dbReference>
<keyword evidence="2" id="KW-1185">Reference proteome</keyword>
<dbReference type="KEGG" id="cbot:ATE48_13575"/>
<evidence type="ECO:0000313" key="1">
    <source>
        <dbReference type="EMBL" id="ANP46872.1"/>
    </source>
</evidence>
<reference evidence="1 2" key="1">
    <citation type="submission" date="2015-11" db="EMBL/GenBank/DDBJ databases">
        <title>Whole-Genome Sequence of Candidatus Oderbacter manganicum from the National Park Lower Oder Valley, Germany.</title>
        <authorList>
            <person name="Braun B."/>
            <person name="Liere K."/>
            <person name="Szewzyk U."/>
        </authorList>
    </citation>
    <scope>NUCLEOTIDE SEQUENCE [LARGE SCALE GENOMIC DNA]</scope>
    <source>
        <strain evidence="1 2">OTSz_A_272</strain>
    </source>
</reference>
<evidence type="ECO:0000313" key="2">
    <source>
        <dbReference type="Proteomes" id="UP000092498"/>
    </source>
</evidence>
<accession>A0A1B1AJY4</accession>
<protein>
    <submittedName>
        <fullName evidence="1">Uncharacterized protein</fullName>
    </submittedName>
</protein>
<gene>
    <name evidence="1" type="ORF">ATE48_13575</name>
</gene>
<proteinExistence type="predicted"/>
<dbReference type="STRING" id="1759059.ATE48_13575"/>
<dbReference type="AlphaFoldDB" id="A0A1B1AJY4"/>
<dbReference type="Proteomes" id="UP000092498">
    <property type="component" value="Chromosome"/>
</dbReference>
<dbReference type="InParanoid" id="A0A1B1AJY4"/>
<organism evidence="1 2">
    <name type="scientific">Candidatus Viadribacter manganicus</name>
    <dbReference type="NCBI Taxonomy" id="1759059"/>
    <lineage>
        <taxon>Bacteria</taxon>
        <taxon>Pseudomonadati</taxon>
        <taxon>Pseudomonadota</taxon>
        <taxon>Alphaproteobacteria</taxon>
        <taxon>Hyphomonadales</taxon>
        <taxon>Hyphomonadaceae</taxon>
        <taxon>Candidatus Viadribacter</taxon>
    </lineage>
</organism>
<name>A0A1B1AJY4_9PROT</name>